<accession>F4H5X0</accession>
<reference evidence="3 4" key="1">
    <citation type="submission" date="2011-04" db="EMBL/GenBank/DDBJ databases">
        <title>Complete sequence of Cellulomonas fimi ATCC 484.</title>
        <authorList>
            <consortium name="US DOE Joint Genome Institute"/>
            <person name="Lucas S."/>
            <person name="Han J."/>
            <person name="Lapidus A."/>
            <person name="Cheng J.-F."/>
            <person name="Goodwin L."/>
            <person name="Pitluck S."/>
            <person name="Peters L."/>
            <person name="Chertkov O."/>
            <person name="Detter J.C."/>
            <person name="Han C."/>
            <person name="Tapia R."/>
            <person name="Land M."/>
            <person name="Hauser L."/>
            <person name="Kyrpides N."/>
            <person name="Ivanova N."/>
            <person name="Ovchinnikova G."/>
            <person name="Pagani I."/>
            <person name="Mead D."/>
            <person name="Brumm P."/>
            <person name="Woyke T."/>
        </authorList>
    </citation>
    <scope>NUCLEOTIDE SEQUENCE [LARGE SCALE GENOMIC DNA]</scope>
    <source>
        <strain evidence="4">ATCC 484 / DSM 20113 / JCM 1341 / NBRC 15513 / NCIMB 8980 / NCTC 7547</strain>
    </source>
</reference>
<dbReference type="Gene3D" id="3.40.190.10">
    <property type="entry name" value="Periplasmic binding protein-like II"/>
    <property type="match status" value="2"/>
</dbReference>
<protein>
    <submittedName>
        <fullName evidence="3">Extracellular solute-binding protein family 3</fullName>
    </submittedName>
</protein>
<dbReference type="PANTHER" id="PTHR30024:SF42">
    <property type="entry name" value="ALIPHATIC SULFONATES-BINDING PROTEIN-RELATED"/>
    <property type="match status" value="1"/>
</dbReference>
<feature type="domain" description="SsuA/THI5-like" evidence="2">
    <location>
        <begin position="85"/>
        <end position="263"/>
    </location>
</feature>
<dbReference type="Pfam" id="PF09084">
    <property type="entry name" value="NMT1"/>
    <property type="match status" value="1"/>
</dbReference>
<gene>
    <name evidence="3" type="ordered locus">Celf_1435</name>
</gene>
<name>F4H5X0_CELFA</name>
<evidence type="ECO:0000259" key="2">
    <source>
        <dbReference type="Pfam" id="PF09084"/>
    </source>
</evidence>
<dbReference type="eggNOG" id="COG0715">
    <property type="taxonomic scope" value="Bacteria"/>
</dbReference>
<dbReference type="InterPro" id="IPR015168">
    <property type="entry name" value="SsuA/THI5"/>
</dbReference>
<dbReference type="SUPFAM" id="SSF53850">
    <property type="entry name" value="Periplasmic binding protein-like II"/>
    <property type="match status" value="1"/>
</dbReference>
<keyword evidence="4" id="KW-1185">Reference proteome</keyword>
<dbReference type="HOGENOM" id="CLU_028871_2_2_11"/>
<evidence type="ECO:0000313" key="4">
    <source>
        <dbReference type="Proteomes" id="UP000008460"/>
    </source>
</evidence>
<organism evidence="3 4">
    <name type="scientific">Cellulomonas fimi (strain ATCC 484 / DSM 20113 / JCM 1341 / CCUG 24087 / LMG 16345 / NBRC 15513 / NCIMB 8980 / NCTC 7547 / NRS-133)</name>
    <dbReference type="NCBI Taxonomy" id="590998"/>
    <lineage>
        <taxon>Bacteria</taxon>
        <taxon>Bacillati</taxon>
        <taxon>Actinomycetota</taxon>
        <taxon>Actinomycetes</taxon>
        <taxon>Micrococcales</taxon>
        <taxon>Cellulomonadaceae</taxon>
        <taxon>Cellulomonas</taxon>
    </lineage>
</organism>
<dbReference type="EMBL" id="CP002666">
    <property type="protein sequence ID" value="AEE45570.1"/>
    <property type="molecule type" value="Genomic_DNA"/>
</dbReference>
<dbReference type="STRING" id="590998.Celf_1435"/>
<feature type="signal peptide" evidence="1">
    <location>
        <begin position="1"/>
        <end position="20"/>
    </location>
</feature>
<dbReference type="AlphaFoldDB" id="F4H5X0"/>
<dbReference type="PANTHER" id="PTHR30024">
    <property type="entry name" value="ALIPHATIC SULFONATES-BINDING PROTEIN-RELATED"/>
    <property type="match status" value="1"/>
</dbReference>
<dbReference type="PROSITE" id="PS51257">
    <property type="entry name" value="PROKAR_LIPOPROTEIN"/>
    <property type="match status" value="1"/>
</dbReference>
<dbReference type="Proteomes" id="UP000008460">
    <property type="component" value="Chromosome"/>
</dbReference>
<feature type="chain" id="PRO_5038615646" evidence="1">
    <location>
        <begin position="21"/>
        <end position="332"/>
    </location>
</feature>
<evidence type="ECO:0000313" key="3">
    <source>
        <dbReference type="EMBL" id="AEE45570.1"/>
    </source>
</evidence>
<dbReference type="RefSeq" id="WP_013770596.1">
    <property type="nucleotide sequence ID" value="NC_015514.1"/>
</dbReference>
<sequence length="332" mass="33024">MNRPALVATLVAATVLAACAPATSGGSAGPGTAANGEAVTVRVAELSTANALTLGRASGHVDDALGSAGARAEWLGPFTVPPVAYEALLAGRADAGSTGASRLVTWAADDQDLVAFALETYSGDSQGVVAAPGVPAAGVADLRGRTVAVGPAPGGTGDYVLALALADAGLTGDDVEKVYLPDSDAAAAFAAGSIDAWSTYDQFFATASSTRGAVVLARGDAMGSHNASVHVVRRAFAQEHPDAVRALYDGLVAQASAVADDPAQVADLYAAAGAPDEAVAVIRTFDVPAIVPVDDAGVARLQALARDYAELGFVAAEPDMARVSLDVTASRP</sequence>
<proteinExistence type="predicted"/>
<evidence type="ECO:0000256" key="1">
    <source>
        <dbReference type="SAM" id="SignalP"/>
    </source>
</evidence>
<dbReference type="KEGG" id="cfi:Celf_1435"/>
<keyword evidence="1" id="KW-0732">Signal</keyword>